<organism evidence="2 3">
    <name type="scientific">Nocardia kruczakiae</name>
    <dbReference type="NCBI Taxonomy" id="261477"/>
    <lineage>
        <taxon>Bacteria</taxon>
        <taxon>Bacillati</taxon>
        <taxon>Actinomycetota</taxon>
        <taxon>Actinomycetes</taxon>
        <taxon>Mycobacteriales</taxon>
        <taxon>Nocardiaceae</taxon>
        <taxon>Nocardia</taxon>
    </lineage>
</organism>
<comment type="caution">
    <text evidence="2">The sequence shown here is derived from an EMBL/GenBank/DDBJ whole genome shotgun (WGS) entry which is preliminary data.</text>
</comment>
<dbReference type="Gene3D" id="1.10.10.10">
    <property type="entry name" value="Winged helix-like DNA-binding domain superfamily/Winged helix DNA-binding domain"/>
    <property type="match status" value="1"/>
</dbReference>
<dbReference type="SUPFAM" id="SSF46894">
    <property type="entry name" value="C-terminal effector domain of the bipartite response regulators"/>
    <property type="match status" value="1"/>
</dbReference>
<dbReference type="RefSeq" id="WP_374726696.1">
    <property type="nucleotide sequence ID" value="NZ_JAVDWW010000006.1"/>
</dbReference>
<name>A0ABU1XJC2_9NOCA</name>
<dbReference type="Proteomes" id="UP001251217">
    <property type="component" value="Unassembled WGS sequence"/>
</dbReference>
<dbReference type="Pfam" id="PF00196">
    <property type="entry name" value="GerE"/>
    <property type="match status" value="1"/>
</dbReference>
<dbReference type="PROSITE" id="PS50043">
    <property type="entry name" value="HTH_LUXR_2"/>
    <property type="match status" value="1"/>
</dbReference>
<protein>
    <submittedName>
        <fullName evidence="2">DNA-binding CsgD family transcriptional regulator</fullName>
    </submittedName>
</protein>
<dbReference type="InterPro" id="IPR000792">
    <property type="entry name" value="Tscrpt_reg_LuxR_C"/>
</dbReference>
<evidence type="ECO:0000313" key="3">
    <source>
        <dbReference type="Proteomes" id="UP001251217"/>
    </source>
</evidence>
<proteinExistence type="predicted"/>
<dbReference type="EMBL" id="JAVDWW010000006">
    <property type="protein sequence ID" value="MDR7170097.1"/>
    <property type="molecule type" value="Genomic_DNA"/>
</dbReference>
<dbReference type="GO" id="GO:0003677">
    <property type="term" value="F:DNA binding"/>
    <property type="evidence" value="ECO:0007669"/>
    <property type="project" value="UniProtKB-KW"/>
</dbReference>
<dbReference type="CDD" id="cd06170">
    <property type="entry name" value="LuxR_C_like"/>
    <property type="match status" value="1"/>
</dbReference>
<keyword evidence="2" id="KW-0238">DNA-binding</keyword>
<feature type="domain" description="HTH luxR-type" evidence="1">
    <location>
        <begin position="24"/>
        <end position="89"/>
    </location>
</feature>
<accession>A0ABU1XJC2</accession>
<dbReference type="InterPro" id="IPR036388">
    <property type="entry name" value="WH-like_DNA-bd_sf"/>
</dbReference>
<keyword evidence="3" id="KW-1185">Reference proteome</keyword>
<dbReference type="PRINTS" id="PR00038">
    <property type="entry name" value="HTHLUXR"/>
</dbReference>
<sequence>MSELSPVPACLAPAIVDRASLAAAPEPRPQLSAREVEVLLAWILGETKGEVCRKLFIAPGTVNTHLARIREKYRAAGRPAPTKAALLARALQDGYLDLDDI</sequence>
<dbReference type="InterPro" id="IPR016032">
    <property type="entry name" value="Sig_transdc_resp-reg_C-effctor"/>
</dbReference>
<dbReference type="SMART" id="SM00421">
    <property type="entry name" value="HTH_LUXR"/>
    <property type="match status" value="1"/>
</dbReference>
<evidence type="ECO:0000313" key="2">
    <source>
        <dbReference type="EMBL" id="MDR7170097.1"/>
    </source>
</evidence>
<reference evidence="2 3" key="1">
    <citation type="submission" date="2023-07" db="EMBL/GenBank/DDBJ databases">
        <title>Sorghum-associated microbial communities from plants grown in Nebraska, USA.</title>
        <authorList>
            <person name="Schachtman D."/>
        </authorList>
    </citation>
    <scope>NUCLEOTIDE SEQUENCE [LARGE SCALE GENOMIC DNA]</scope>
    <source>
        <strain evidence="2 3">4272</strain>
    </source>
</reference>
<evidence type="ECO:0000259" key="1">
    <source>
        <dbReference type="PROSITE" id="PS50043"/>
    </source>
</evidence>
<gene>
    <name evidence="2" type="ORF">J2W56_003848</name>
</gene>